<evidence type="ECO:0000313" key="2">
    <source>
        <dbReference type="EMBL" id="AFZ25522.1"/>
    </source>
</evidence>
<keyword evidence="3" id="KW-1185">Reference proteome</keyword>
<dbReference type="Proteomes" id="UP000010475">
    <property type="component" value="Chromosome"/>
</dbReference>
<dbReference type="KEGG" id="csg:Cylst_3372"/>
<evidence type="ECO:0000313" key="3">
    <source>
        <dbReference type="Proteomes" id="UP000010475"/>
    </source>
</evidence>
<protein>
    <submittedName>
        <fullName evidence="2">Uncharacterized protein</fullName>
    </submittedName>
</protein>
<dbReference type="EMBL" id="CP003642">
    <property type="protein sequence ID" value="AFZ25522.1"/>
    <property type="molecule type" value="Genomic_DNA"/>
</dbReference>
<reference evidence="2 3" key="1">
    <citation type="submission" date="2012-06" db="EMBL/GenBank/DDBJ databases">
        <title>Finished chromosome of genome of Cylindrospermum stagnale PCC 7417.</title>
        <authorList>
            <consortium name="US DOE Joint Genome Institute"/>
            <person name="Gugger M."/>
            <person name="Coursin T."/>
            <person name="Rippka R."/>
            <person name="Tandeau De Marsac N."/>
            <person name="Huntemann M."/>
            <person name="Wei C.-L."/>
            <person name="Han J."/>
            <person name="Detter J.C."/>
            <person name="Han C."/>
            <person name="Tapia R."/>
            <person name="Chen A."/>
            <person name="Kyrpides N."/>
            <person name="Mavromatis K."/>
            <person name="Markowitz V."/>
            <person name="Szeto E."/>
            <person name="Ivanova N."/>
            <person name="Pagani I."/>
            <person name="Pati A."/>
            <person name="Goodwin L."/>
            <person name="Nordberg H.P."/>
            <person name="Cantor M.N."/>
            <person name="Hua S.X."/>
            <person name="Woyke T."/>
            <person name="Kerfeld C.A."/>
        </authorList>
    </citation>
    <scope>NUCLEOTIDE SEQUENCE [LARGE SCALE GENOMIC DNA]</scope>
    <source>
        <strain evidence="2 3">PCC 7417</strain>
    </source>
</reference>
<sequence>MLIGVNLTLKPGNGGITTFTQLPINPEEPHPGFAGAKPPLPS</sequence>
<accession>K9X1A2</accession>
<dbReference type="HOGENOM" id="CLU_212013_0_0_3"/>
<gene>
    <name evidence="2" type="ORF">Cylst_3372</name>
</gene>
<proteinExistence type="predicted"/>
<dbReference type="RefSeq" id="WP_015208770.1">
    <property type="nucleotide sequence ID" value="NC_019757.1"/>
</dbReference>
<organism evidence="2 3">
    <name type="scientific">Cylindrospermum stagnale PCC 7417</name>
    <dbReference type="NCBI Taxonomy" id="56107"/>
    <lineage>
        <taxon>Bacteria</taxon>
        <taxon>Bacillati</taxon>
        <taxon>Cyanobacteriota</taxon>
        <taxon>Cyanophyceae</taxon>
        <taxon>Nostocales</taxon>
        <taxon>Nostocaceae</taxon>
        <taxon>Cylindrospermum</taxon>
    </lineage>
</organism>
<evidence type="ECO:0000256" key="1">
    <source>
        <dbReference type="SAM" id="MobiDB-lite"/>
    </source>
</evidence>
<feature type="region of interest" description="Disordered" evidence="1">
    <location>
        <begin position="22"/>
        <end position="42"/>
    </location>
</feature>
<dbReference type="AlphaFoldDB" id="K9X1A2"/>
<name>K9X1A2_9NOST</name>